<evidence type="ECO:0000313" key="1">
    <source>
        <dbReference type="EMBL" id="PTQ34840.1"/>
    </source>
</evidence>
<dbReference type="Proteomes" id="UP000244005">
    <property type="component" value="Unassembled WGS sequence"/>
</dbReference>
<dbReference type="EMBL" id="KZ772748">
    <property type="protein sequence ID" value="PTQ34840.1"/>
    <property type="molecule type" value="Genomic_DNA"/>
</dbReference>
<keyword evidence="3" id="KW-1185">Reference proteome</keyword>
<organism evidence="2 3">
    <name type="scientific">Marchantia polymorpha</name>
    <name type="common">Common liverwort</name>
    <name type="synonym">Marchantia aquatica</name>
    <dbReference type="NCBI Taxonomy" id="3197"/>
    <lineage>
        <taxon>Eukaryota</taxon>
        <taxon>Viridiplantae</taxon>
        <taxon>Streptophyta</taxon>
        <taxon>Embryophyta</taxon>
        <taxon>Marchantiophyta</taxon>
        <taxon>Marchantiopsida</taxon>
        <taxon>Marchantiidae</taxon>
        <taxon>Marchantiales</taxon>
        <taxon>Marchantiaceae</taxon>
        <taxon>Marchantia</taxon>
    </lineage>
</organism>
<dbReference type="Gramene" id="Mp7g07170.1">
    <property type="protein sequence ID" value="Mp7g07170.1.cds1"/>
    <property type="gene ID" value="Mp7g07170"/>
</dbReference>
<dbReference type="EMBL" id="KZ772748">
    <property type="protein sequence ID" value="PTQ34841.1"/>
    <property type="molecule type" value="Genomic_DNA"/>
</dbReference>
<gene>
    <name evidence="1" type="ORF">MARPO_0076s0074</name>
    <name evidence="2" type="ORF">MARPO_0076s0075</name>
</gene>
<reference evidence="3" key="1">
    <citation type="journal article" date="2017" name="Cell">
        <title>Insights into land plant evolution garnered from the Marchantia polymorpha genome.</title>
        <authorList>
            <person name="Bowman J.L."/>
            <person name="Kohchi T."/>
            <person name="Yamato K.T."/>
            <person name="Jenkins J."/>
            <person name="Shu S."/>
            <person name="Ishizaki K."/>
            <person name="Yamaoka S."/>
            <person name="Nishihama R."/>
            <person name="Nakamura Y."/>
            <person name="Berger F."/>
            <person name="Adam C."/>
            <person name="Aki S.S."/>
            <person name="Althoff F."/>
            <person name="Araki T."/>
            <person name="Arteaga-Vazquez M.A."/>
            <person name="Balasubrmanian S."/>
            <person name="Barry K."/>
            <person name="Bauer D."/>
            <person name="Boehm C.R."/>
            <person name="Briginshaw L."/>
            <person name="Caballero-Perez J."/>
            <person name="Catarino B."/>
            <person name="Chen F."/>
            <person name="Chiyoda S."/>
            <person name="Chovatia M."/>
            <person name="Davies K.M."/>
            <person name="Delmans M."/>
            <person name="Demura T."/>
            <person name="Dierschke T."/>
            <person name="Dolan L."/>
            <person name="Dorantes-Acosta A.E."/>
            <person name="Eklund D.M."/>
            <person name="Florent S.N."/>
            <person name="Flores-Sandoval E."/>
            <person name="Fujiyama A."/>
            <person name="Fukuzawa H."/>
            <person name="Galik B."/>
            <person name="Grimanelli D."/>
            <person name="Grimwood J."/>
            <person name="Grossniklaus U."/>
            <person name="Hamada T."/>
            <person name="Haseloff J."/>
            <person name="Hetherington A.J."/>
            <person name="Higo A."/>
            <person name="Hirakawa Y."/>
            <person name="Hundley H.N."/>
            <person name="Ikeda Y."/>
            <person name="Inoue K."/>
            <person name="Inoue S.I."/>
            <person name="Ishida S."/>
            <person name="Jia Q."/>
            <person name="Kakita M."/>
            <person name="Kanazawa T."/>
            <person name="Kawai Y."/>
            <person name="Kawashima T."/>
            <person name="Kennedy M."/>
            <person name="Kinose K."/>
            <person name="Kinoshita T."/>
            <person name="Kohara Y."/>
            <person name="Koide E."/>
            <person name="Komatsu K."/>
            <person name="Kopischke S."/>
            <person name="Kubo M."/>
            <person name="Kyozuka J."/>
            <person name="Lagercrantz U."/>
            <person name="Lin S.S."/>
            <person name="Lindquist E."/>
            <person name="Lipzen A.M."/>
            <person name="Lu C.W."/>
            <person name="De Luna E."/>
            <person name="Martienssen R.A."/>
            <person name="Minamino N."/>
            <person name="Mizutani M."/>
            <person name="Mizutani M."/>
            <person name="Mochizuki N."/>
            <person name="Monte I."/>
            <person name="Mosher R."/>
            <person name="Nagasaki H."/>
            <person name="Nakagami H."/>
            <person name="Naramoto S."/>
            <person name="Nishitani K."/>
            <person name="Ohtani M."/>
            <person name="Okamoto T."/>
            <person name="Okumura M."/>
            <person name="Phillips J."/>
            <person name="Pollak B."/>
            <person name="Reinders A."/>
            <person name="Rovekamp M."/>
            <person name="Sano R."/>
            <person name="Sawa S."/>
            <person name="Schmid M.W."/>
            <person name="Shirakawa M."/>
            <person name="Solano R."/>
            <person name="Spunde A."/>
            <person name="Suetsugu N."/>
            <person name="Sugano S."/>
            <person name="Sugiyama A."/>
            <person name="Sun R."/>
            <person name="Suzuki Y."/>
            <person name="Takenaka M."/>
            <person name="Takezawa D."/>
            <person name="Tomogane H."/>
            <person name="Tsuzuki M."/>
            <person name="Ueda T."/>
            <person name="Umeda M."/>
            <person name="Ward J.M."/>
            <person name="Watanabe Y."/>
            <person name="Yazaki K."/>
            <person name="Yokoyama R."/>
            <person name="Yoshitake Y."/>
            <person name="Yotsui I."/>
            <person name="Zachgo S."/>
            <person name="Schmutz J."/>
        </authorList>
    </citation>
    <scope>NUCLEOTIDE SEQUENCE [LARGE SCALE GENOMIC DNA]</scope>
    <source>
        <strain evidence="3">Tak-1</strain>
    </source>
</reference>
<reference evidence="2" key="2">
    <citation type="submission" date="2017-12" db="EMBL/GenBank/DDBJ databases">
        <title>WGS assembly of Marchantia polymorpha.</title>
        <authorList>
            <person name="Bowman J.L."/>
            <person name="Kohchi T."/>
            <person name="Yamato K.T."/>
            <person name="Jenkins J."/>
            <person name="Shu S."/>
            <person name="Ishizaki K."/>
            <person name="Yamaoka S."/>
            <person name="Nishihama R."/>
            <person name="Nakamura Y."/>
            <person name="Berger F."/>
            <person name="Adam C."/>
            <person name="Aki S.S."/>
            <person name="Althoff F."/>
            <person name="Araki T."/>
            <person name="Arteaga-Vazquez M.A."/>
            <person name="Balasubrmanian S."/>
            <person name="Bauer D."/>
            <person name="Boehm C.R."/>
            <person name="Briginshaw L."/>
            <person name="Caballero-Perez J."/>
            <person name="Catarino B."/>
            <person name="Chen F."/>
            <person name="Chiyoda S."/>
            <person name="Chovatia M."/>
            <person name="Davies K.M."/>
            <person name="Delmans M."/>
            <person name="Demura T."/>
            <person name="Dierschke T."/>
            <person name="Dolan L."/>
            <person name="Dorantes-Acosta A.E."/>
            <person name="Eklund D.M."/>
            <person name="Florent S.N."/>
            <person name="Flores-Sandoval E."/>
            <person name="Fujiyama A."/>
            <person name="Fukuzawa H."/>
            <person name="Galik B."/>
            <person name="Grimanelli D."/>
            <person name="Grimwood J."/>
            <person name="Grossniklaus U."/>
            <person name="Hamada T."/>
            <person name="Haseloff J."/>
            <person name="Hetherington A.J."/>
            <person name="Higo A."/>
            <person name="Hirakawa Y."/>
            <person name="Hundley H.N."/>
            <person name="Ikeda Y."/>
            <person name="Inoue K."/>
            <person name="Inoue S."/>
            <person name="Ishida S."/>
            <person name="Jia Q."/>
            <person name="Kakita M."/>
            <person name="Kanazawa T."/>
            <person name="Kawai Y."/>
            <person name="Kawashima T."/>
            <person name="Kennedy M."/>
            <person name="Kinose K."/>
            <person name="Kinoshita T."/>
            <person name="Kohara Y."/>
            <person name="Koide E."/>
            <person name="Komatsu K."/>
            <person name="Kopischke S."/>
            <person name="Kubo M."/>
            <person name="Kyozuka J."/>
            <person name="Lagercrantz U."/>
            <person name="Lin S.S."/>
            <person name="Lindquist E."/>
            <person name="Lipzen A.M."/>
            <person name="Lu C."/>
            <person name="Luna E.D."/>
            <person name="Martienssen R.A."/>
            <person name="Minamino N."/>
            <person name="Mizutani M."/>
            <person name="Mizutani M."/>
            <person name="Mochizuki N."/>
            <person name="Monte I."/>
            <person name="Mosher R."/>
            <person name="Nagasaki H."/>
            <person name="Nakagami H."/>
            <person name="Naramoto S."/>
            <person name="Nishitani K."/>
            <person name="Ohtani M."/>
            <person name="Okamoto T."/>
            <person name="Okumura M."/>
            <person name="Phillips J."/>
            <person name="Pollak B."/>
            <person name="Reinders A."/>
            <person name="Roevekamp M."/>
            <person name="Sano R."/>
            <person name="Sawa S."/>
            <person name="Schmid M.W."/>
            <person name="Shirakawa M."/>
            <person name="Solano R."/>
            <person name="Spunde A."/>
            <person name="Suetsugu N."/>
            <person name="Sugano S."/>
            <person name="Sugiyama A."/>
            <person name="Sun R."/>
            <person name="Suzuki Y."/>
            <person name="Takenaka M."/>
            <person name="Takezawa D."/>
            <person name="Tomogane H."/>
            <person name="Tsuzuki M."/>
            <person name="Ueda T."/>
            <person name="Umeda M."/>
            <person name="Ward J.M."/>
            <person name="Watanabe Y."/>
            <person name="Yazaki K."/>
            <person name="Yokoyama R."/>
            <person name="Yoshitake Y."/>
            <person name="Yotsui I."/>
            <person name="Zachgo S."/>
            <person name="Schmutz J."/>
        </authorList>
    </citation>
    <scope>NUCLEOTIDE SEQUENCE [LARGE SCALE GENOMIC DNA]</scope>
    <source>
        <strain evidence="2">Tak-1</strain>
    </source>
</reference>
<protein>
    <submittedName>
        <fullName evidence="2">Uncharacterized protein</fullName>
    </submittedName>
</protein>
<evidence type="ECO:0000313" key="3">
    <source>
        <dbReference type="Proteomes" id="UP000244005"/>
    </source>
</evidence>
<proteinExistence type="predicted"/>
<accession>A0A2R6WLV1</accession>
<sequence length="155" mass="18273">MGQETFYTLIARANFFPKVASVRLIITLRTCVSVPSRLPRALWISLRQWSFNSQIYGYNSRTLMSRNLFVRGDRLNAKWEFYQVTNLLLLILFHSTERKSRFQVAEIATWTLDFLFVRHNIVSFFRPCSSRGIKNLGYIRVHITVQFVGCEEKLE</sequence>
<dbReference type="AlphaFoldDB" id="A0A2R6WLV1"/>
<name>A0A2R6WLV1_MARPO</name>
<evidence type="ECO:0000313" key="2">
    <source>
        <dbReference type="EMBL" id="PTQ34841.1"/>
    </source>
</evidence>